<comment type="caution">
    <text evidence="3">The sequence shown here is derived from an EMBL/GenBank/DDBJ whole genome shotgun (WGS) entry which is preliminary data.</text>
</comment>
<evidence type="ECO:0000313" key="3">
    <source>
        <dbReference type="EMBL" id="GLR70223.1"/>
    </source>
</evidence>
<gene>
    <name evidence="3" type="ORF">GCM10007852_11310</name>
</gene>
<dbReference type="Proteomes" id="UP001156601">
    <property type="component" value="Unassembled WGS sequence"/>
</dbReference>
<feature type="domain" description="HIT" evidence="2">
    <location>
        <begin position="35"/>
        <end position="104"/>
    </location>
</feature>
<dbReference type="PROSITE" id="PS51084">
    <property type="entry name" value="HIT_2"/>
    <property type="match status" value="1"/>
</dbReference>
<accession>A0AA37T0I3</accession>
<dbReference type="EMBL" id="BSOT01000005">
    <property type="protein sequence ID" value="GLR70223.1"/>
    <property type="molecule type" value="Genomic_DNA"/>
</dbReference>
<comment type="caution">
    <text evidence="1">Lacks conserved residue(s) required for the propagation of feature annotation.</text>
</comment>
<proteinExistence type="predicted"/>
<dbReference type="RefSeq" id="WP_284216529.1">
    <property type="nucleotide sequence ID" value="NZ_BSOT01000005.1"/>
</dbReference>
<name>A0AA37T0I3_9ALTE</name>
<organism evidence="3 4">
    <name type="scientific">Agaribacter marinus</name>
    <dbReference type="NCBI Taxonomy" id="1431249"/>
    <lineage>
        <taxon>Bacteria</taxon>
        <taxon>Pseudomonadati</taxon>
        <taxon>Pseudomonadota</taxon>
        <taxon>Gammaproteobacteria</taxon>
        <taxon>Alteromonadales</taxon>
        <taxon>Alteromonadaceae</taxon>
        <taxon>Agaribacter</taxon>
    </lineage>
</organism>
<dbReference type="InterPro" id="IPR036265">
    <property type="entry name" value="HIT-like_sf"/>
</dbReference>
<dbReference type="Pfam" id="PF01230">
    <property type="entry name" value="HIT"/>
    <property type="match status" value="1"/>
</dbReference>
<dbReference type="AlphaFoldDB" id="A0AA37T0I3"/>
<dbReference type="Gene3D" id="3.30.428.10">
    <property type="entry name" value="HIT-like"/>
    <property type="match status" value="1"/>
</dbReference>
<dbReference type="InterPro" id="IPR011146">
    <property type="entry name" value="HIT-like"/>
</dbReference>
<keyword evidence="4" id="KW-1185">Reference proteome</keyword>
<reference evidence="3" key="1">
    <citation type="journal article" date="2014" name="Int. J. Syst. Evol. Microbiol.">
        <title>Complete genome sequence of Corynebacterium casei LMG S-19264T (=DSM 44701T), isolated from a smear-ripened cheese.</title>
        <authorList>
            <consortium name="US DOE Joint Genome Institute (JGI-PGF)"/>
            <person name="Walter F."/>
            <person name="Albersmeier A."/>
            <person name="Kalinowski J."/>
            <person name="Ruckert C."/>
        </authorList>
    </citation>
    <scope>NUCLEOTIDE SEQUENCE</scope>
    <source>
        <strain evidence="3">NBRC 110023</strain>
    </source>
</reference>
<dbReference type="SUPFAM" id="SSF54197">
    <property type="entry name" value="HIT-like"/>
    <property type="match status" value="1"/>
</dbReference>
<evidence type="ECO:0000256" key="1">
    <source>
        <dbReference type="PROSITE-ProRule" id="PRU00464"/>
    </source>
</evidence>
<sequence length="139" mass="16168">MHFKLHPQLEKDSEFVLDLDVCQLRLINEANYPWLVLIPRLNGIVELSDLSETEYTQTMLESRAIELAMIRLFEPVKMNIAAIGNMVPQLHIHHVARYKNDKAWPAPIWGKHPMQAYDNNSKVLRIQTIKKELLANIQT</sequence>
<protein>
    <submittedName>
        <fullName evidence="3">Histidine triad domain protein</fullName>
    </submittedName>
</protein>
<evidence type="ECO:0000313" key="4">
    <source>
        <dbReference type="Proteomes" id="UP001156601"/>
    </source>
</evidence>
<dbReference type="PIRSF" id="PIRSF000714">
    <property type="entry name" value="HIT"/>
    <property type="match status" value="1"/>
</dbReference>
<dbReference type="GO" id="GO:0003824">
    <property type="term" value="F:catalytic activity"/>
    <property type="evidence" value="ECO:0007669"/>
    <property type="project" value="InterPro"/>
</dbReference>
<reference evidence="3" key="2">
    <citation type="submission" date="2023-01" db="EMBL/GenBank/DDBJ databases">
        <title>Draft genome sequence of Agaribacter marinus strain NBRC 110023.</title>
        <authorList>
            <person name="Sun Q."/>
            <person name="Mori K."/>
        </authorList>
    </citation>
    <scope>NUCLEOTIDE SEQUENCE</scope>
    <source>
        <strain evidence="3">NBRC 110023</strain>
    </source>
</reference>
<dbReference type="InterPro" id="IPR026026">
    <property type="entry name" value="HIT_Hint"/>
</dbReference>
<evidence type="ECO:0000259" key="2">
    <source>
        <dbReference type="PROSITE" id="PS51084"/>
    </source>
</evidence>